<reference evidence="3" key="3">
    <citation type="submission" date="2025-08" db="UniProtKB">
        <authorList>
            <consortium name="RefSeq"/>
        </authorList>
    </citation>
    <scope>IDENTIFICATION</scope>
    <source>
        <strain evidence="3">NI907</strain>
    </source>
</reference>
<evidence type="ECO:0000313" key="2">
    <source>
        <dbReference type="Proteomes" id="UP000515153"/>
    </source>
</evidence>
<gene>
    <name evidence="3" type="ORF">PgNI_03233</name>
</gene>
<dbReference type="Proteomes" id="UP000515153">
    <property type="component" value="Unplaced"/>
</dbReference>
<feature type="non-terminal residue" evidence="3">
    <location>
        <position position="1"/>
    </location>
</feature>
<evidence type="ECO:0000256" key="1">
    <source>
        <dbReference type="SAM" id="MobiDB-lite"/>
    </source>
</evidence>
<dbReference type="RefSeq" id="XP_030983361.1">
    <property type="nucleotide sequence ID" value="XM_031123288.1"/>
</dbReference>
<dbReference type="AlphaFoldDB" id="A0A6P8B807"/>
<evidence type="ECO:0000313" key="3">
    <source>
        <dbReference type="RefSeq" id="XP_030983361.1"/>
    </source>
</evidence>
<organism evidence="2 3">
    <name type="scientific">Pyricularia grisea</name>
    <name type="common">Crabgrass-specific blast fungus</name>
    <name type="synonym">Magnaporthe grisea</name>
    <dbReference type="NCBI Taxonomy" id="148305"/>
    <lineage>
        <taxon>Eukaryota</taxon>
        <taxon>Fungi</taxon>
        <taxon>Dikarya</taxon>
        <taxon>Ascomycota</taxon>
        <taxon>Pezizomycotina</taxon>
        <taxon>Sordariomycetes</taxon>
        <taxon>Sordariomycetidae</taxon>
        <taxon>Magnaporthales</taxon>
        <taxon>Pyriculariaceae</taxon>
        <taxon>Pyricularia</taxon>
    </lineage>
</organism>
<reference evidence="3" key="2">
    <citation type="submission" date="2019-10" db="EMBL/GenBank/DDBJ databases">
        <authorList>
            <consortium name="NCBI Genome Project"/>
        </authorList>
    </citation>
    <scope>NUCLEOTIDE SEQUENCE</scope>
    <source>
        <strain evidence="3">NI907</strain>
    </source>
</reference>
<accession>A0A6P8B807</accession>
<dbReference type="GeneID" id="41958198"/>
<name>A0A6P8B807_PYRGI</name>
<protein>
    <submittedName>
        <fullName evidence="3">Uncharacterized protein</fullName>
    </submittedName>
</protein>
<keyword evidence="2" id="KW-1185">Reference proteome</keyword>
<feature type="compositionally biased region" description="Polar residues" evidence="1">
    <location>
        <begin position="27"/>
        <end position="43"/>
    </location>
</feature>
<reference evidence="3" key="1">
    <citation type="journal article" date="2019" name="Mol. Biol. Evol.">
        <title>Blast fungal genomes show frequent chromosomal changes, gene gains and losses, and effector gene turnover.</title>
        <authorList>
            <person name="Gomez Luciano L.B."/>
            <person name="Jason Tsai I."/>
            <person name="Chuma I."/>
            <person name="Tosa Y."/>
            <person name="Chen Y.H."/>
            <person name="Li J.Y."/>
            <person name="Li M.Y."/>
            <person name="Jade Lu M.Y."/>
            <person name="Nakayashiki H."/>
            <person name="Li W.H."/>
        </authorList>
    </citation>
    <scope>NUCLEOTIDE SEQUENCE</scope>
    <source>
        <strain evidence="3">NI907</strain>
    </source>
</reference>
<proteinExistence type="predicted"/>
<sequence>HSSRQHCAQLDANDTYLHQPRLQAHRCTSGQDELSYSPSQVLSRTRLGG</sequence>
<dbReference type="KEGG" id="pgri:PgNI_03233"/>
<feature type="region of interest" description="Disordered" evidence="1">
    <location>
        <begin position="27"/>
        <end position="49"/>
    </location>
</feature>